<dbReference type="AlphaFoldDB" id="A0A940X185"/>
<feature type="transmembrane region" description="Helical" evidence="1">
    <location>
        <begin position="20"/>
        <end position="38"/>
    </location>
</feature>
<dbReference type="Proteomes" id="UP000673447">
    <property type="component" value="Unassembled WGS sequence"/>
</dbReference>
<name>A0A940X185_9GAMM</name>
<proteinExistence type="predicted"/>
<evidence type="ECO:0000259" key="2">
    <source>
        <dbReference type="PROSITE" id="PS50112"/>
    </source>
</evidence>
<dbReference type="Gene3D" id="3.30.450.20">
    <property type="entry name" value="PAS domain"/>
    <property type="match status" value="1"/>
</dbReference>
<keyword evidence="1" id="KW-1133">Transmembrane helix</keyword>
<reference evidence="6" key="1">
    <citation type="journal article" date="2016" name="Int. J. Syst. Evol. Microbiol.">
        <title>Pseudoxanthomonas helianthi sp. nov., isolated from roots of Jerusalem artichoke (Helianthus tuberosus).</title>
        <authorList>
            <person name="Kittiwongwattana C."/>
            <person name="Thawai C."/>
        </authorList>
    </citation>
    <scope>NUCLEOTIDE SEQUENCE</scope>
    <source>
        <strain evidence="6">110414</strain>
    </source>
</reference>
<dbReference type="InterPro" id="IPR001633">
    <property type="entry name" value="EAL_dom"/>
</dbReference>
<evidence type="ECO:0000256" key="1">
    <source>
        <dbReference type="SAM" id="Phobius"/>
    </source>
</evidence>
<evidence type="ECO:0000313" key="6">
    <source>
        <dbReference type="EMBL" id="MBP3982825.1"/>
    </source>
</evidence>
<dbReference type="PANTHER" id="PTHR44757:SF2">
    <property type="entry name" value="BIOFILM ARCHITECTURE MAINTENANCE PROTEIN MBAA"/>
    <property type="match status" value="1"/>
</dbReference>
<dbReference type="CDD" id="cd01949">
    <property type="entry name" value="GGDEF"/>
    <property type="match status" value="1"/>
</dbReference>
<dbReference type="InterPro" id="IPR035965">
    <property type="entry name" value="PAS-like_dom_sf"/>
</dbReference>
<feature type="domain" description="PAS" evidence="2">
    <location>
        <begin position="240"/>
        <end position="312"/>
    </location>
</feature>
<organism evidence="6 7">
    <name type="scientific">Pseudoxanthomonas helianthi</name>
    <dbReference type="NCBI Taxonomy" id="1453541"/>
    <lineage>
        <taxon>Bacteria</taxon>
        <taxon>Pseudomonadati</taxon>
        <taxon>Pseudomonadota</taxon>
        <taxon>Gammaproteobacteria</taxon>
        <taxon>Lysobacterales</taxon>
        <taxon>Lysobacteraceae</taxon>
        <taxon>Pseudoxanthomonas</taxon>
    </lineage>
</organism>
<dbReference type="SMART" id="SM00086">
    <property type="entry name" value="PAC"/>
    <property type="match status" value="1"/>
</dbReference>
<dbReference type="PANTHER" id="PTHR44757">
    <property type="entry name" value="DIGUANYLATE CYCLASE DGCP"/>
    <property type="match status" value="1"/>
</dbReference>
<dbReference type="SUPFAM" id="SSF141868">
    <property type="entry name" value="EAL domain-like"/>
    <property type="match status" value="1"/>
</dbReference>
<feature type="domain" description="PAC" evidence="3">
    <location>
        <begin position="310"/>
        <end position="362"/>
    </location>
</feature>
<keyword evidence="1" id="KW-0812">Transmembrane</keyword>
<dbReference type="NCBIfam" id="TIGR00254">
    <property type="entry name" value="GGDEF"/>
    <property type="match status" value="1"/>
</dbReference>
<dbReference type="InterPro" id="IPR013656">
    <property type="entry name" value="PAS_4"/>
</dbReference>
<evidence type="ECO:0000259" key="5">
    <source>
        <dbReference type="PROSITE" id="PS50887"/>
    </source>
</evidence>
<dbReference type="InterPro" id="IPR043128">
    <property type="entry name" value="Rev_trsase/Diguanyl_cyclase"/>
</dbReference>
<dbReference type="InterPro" id="IPR052155">
    <property type="entry name" value="Biofilm_reg_signaling"/>
</dbReference>
<sequence>MDDEIDRGHARALRRLPGRAYWLIGLVALGMLGAWLVLEIQASVTAYVNAEGLWSKMQKQSVLAMYRYSGSGDPRDLAEARQTLRTPLEDLALRQALDRDPPDLEAAYRHVRAAGNRPEDHDRLIWVYRLLADAPYLRDSVRAWRRTDADLRTQAGIADELEARWRRGTPDADEIAAYRSRLYEINARIYPLTVEFSDSLARGAAAIRRLLLLSSAVAFALLAWYSLRVMQHTLRHVRETEAEFRMAFHQAAVGMLKLAPDGRIVQANEALAKLLGTSLAELRDMRVQDMVPAEDLDRTADGADWQQWLQSGERRLLTRDGRVRWVRWTASPLARPGASADRIFVLLEDVSDAHAMAREIAHQATHDELTGLINRREIGRRLGEGLAQARRGDIVHTLAFIDVDRFKLVNDTCGHAVGDRFLRRFVNLLSEQLQGGDWLGRLGGDEFAVFLHGADLGHGLRTMEEIHGLLSRTSFRWDGREMPFHCSVGLVEVNASAADVEWLLSAADAACYLAKEEGRNRVRAYSDANRALARRRYDLDWVTSAQAAIAERRLLMYAQKIVPLHAPEAGLRYEVLVRMRGMDGVLHPPGEFLMAMERFGQATAVDGHVLDAVLGEFDRHPGHLQRLASCHVNISAQSIADPAFLARVTERLDRRPAVASRLCFELTETAMIGNLADARRFIDAVRERGCRVALDDFGSGLSSFAYLKDLPVDIVKIDSAFVRDIGKGGSDLAMVRSMAQVARALGKETIAEGIESAETPPRLARIGIDFAQGYALHEPCPLEELIRQAGAGGEAWPIMQA</sequence>
<feature type="transmembrane region" description="Helical" evidence="1">
    <location>
        <begin position="210"/>
        <end position="227"/>
    </location>
</feature>
<dbReference type="InterPro" id="IPR000160">
    <property type="entry name" value="GGDEF_dom"/>
</dbReference>
<dbReference type="SUPFAM" id="SSF55073">
    <property type="entry name" value="Nucleotide cyclase"/>
    <property type="match status" value="1"/>
</dbReference>
<dbReference type="InterPro" id="IPR001610">
    <property type="entry name" value="PAC"/>
</dbReference>
<feature type="domain" description="EAL" evidence="4">
    <location>
        <begin position="538"/>
        <end position="793"/>
    </location>
</feature>
<dbReference type="InterPro" id="IPR029787">
    <property type="entry name" value="Nucleotide_cyclase"/>
</dbReference>
<dbReference type="RefSeq" id="WP_210534712.1">
    <property type="nucleotide sequence ID" value="NZ_JAGKTC010000001.1"/>
</dbReference>
<dbReference type="CDD" id="cd00130">
    <property type="entry name" value="PAS"/>
    <property type="match status" value="1"/>
</dbReference>
<dbReference type="PROSITE" id="PS50883">
    <property type="entry name" value="EAL"/>
    <property type="match status" value="1"/>
</dbReference>
<comment type="caution">
    <text evidence="6">The sequence shown here is derived from an EMBL/GenBank/DDBJ whole genome shotgun (WGS) entry which is preliminary data.</text>
</comment>
<dbReference type="Gene3D" id="3.30.70.270">
    <property type="match status" value="1"/>
</dbReference>
<reference evidence="6" key="2">
    <citation type="submission" date="2021-03" db="EMBL/GenBank/DDBJ databases">
        <authorList>
            <person name="Cao W."/>
        </authorList>
    </citation>
    <scope>NUCLEOTIDE SEQUENCE</scope>
    <source>
        <strain evidence="6">110414</strain>
    </source>
</reference>
<keyword evidence="7" id="KW-1185">Reference proteome</keyword>
<dbReference type="Pfam" id="PF00990">
    <property type="entry name" value="GGDEF"/>
    <property type="match status" value="1"/>
</dbReference>
<evidence type="ECO:0000259" key="3">
    <source>
        <dbReference type="PROSITE" id="PS50113"/>
    </source>
</evidence>
<dbReference type="InterPro" id="IPR035919">
    <property type="entry name" value="EAL_sf"/>
</dbReference>
<dbReference type="PROSITE" id="PS50113">
    <property type="entry name" value="PAC"/>
    <property type="match status" value="1"/>
</dbReference>
<dbReference type="Pfam" id="PF08448">
    <property type="entry name" value="PAS_4"/>
    <property type="match status" value="1"/>
</dbReference>
<evidence type="ECO:0000313" key="7">
    <source>
        <dbReference type="Proteomes" id="UP000673447"/>
    </source>
</evidence>
<dbReference type="SUPFAM" id="SSF55785">
    <property type="entry name" value="PYP-like sensor domain (PAS domain)"/>
    <property type="match status" value="1"/>
</dbReference>
<dbReference type="PROSITE" id="PS50112">
    <property type="entry name" value="PAS"/>
    <property type="match status" value="1"/>
</dbReference>
<dbReference type="NCBIfam" id="TIGR00229">
    <property type="entry name" value="sensory_box"/>
    <property type="match status" value="1"/>
</dbReference>
<dbReference type="SMART" id="SM00267">
    <property type="entry name" value="GGDEF"/>
    <property type="match status" value="1"/>
</dbReference>
<feature type="domain" description="GGDEF" evidence="5">
    <location>
        <begin position="394"/>
        <end position="527"/>
    </location>
</feature>
<dbReference type="SMART" id="SM00091">
    <property type="entry name" value="PAS"/>
    <property type="match status" value="1"/>
</dbReference>
<protein>
    <submittedName>
        <fullName evidence="6">EAL domain-containing protein</fullName>
    </submittedName>
</protein>
<dbReference type="PROSITE" id="PS50887">
    <property type="entry name" value="GGDEF"/>
    <property type="match status" value="1"/>
</dbReference>
<dbReference type="EMBL" id="JAGKTC010000001">
    <property type="protein sequence ID" value="MBP3982825.1"/>
    <property type="molecule type" value="Genomic_DNA"/>
</dbReference>
<dbReference type="Pfam" id="PF00563">
    <property type="entry name" value="EAL"/>
    <property type="match status" value="1"/>
</dbReference>
<dbReference type="InterPro" id="IPR000700">
    <property type="entry name" value="PAS-assoc_C"/>
</dbReference>
<dbReference type="CDD" id="cd01948">
    <property type="entry name" value="EAL"/>
    <property type="match status" value="1"/>
</dbReference>
<gene>
    <name evidence="6" type="ORF">J5837_00190</name>
</gene>
<dbReference type="SMART" id="SM00052">
    <property type="entry name" value="EAL"/>
    <property type="match status" value="1"/>
</dbReference>
<dbReference type="Gene3D" id="3.20.20.450">
    <property type="entry name" value="EAL domain"/>
    <property type="match status" value="1"/>
</dbReference>
<accession>A0A940X185</accession>
<keyword evidence="1" id="KW-0472">Membrane</keyword>
<dbReference type="InterPro" id="IPR000014">
    <property type="entry name" value="PAS"/>
</dbReference>
<evidence type="ECO:0000259" key="4">
    <source>
        <dbReference type="PROSITE" id="PS50883"/>
    </source>
</evidence>